<proteinExistence type="predicted"/>
<dbReference type="SUPFAM" id="SSF55781">
    <property type="entry name" value="GAF domain-like"/>
    <property type="match status" value="1"/>
</dbReference>
<dbReference type="InterPro" id="IPR050707">
    <property type="entry name" value="HTH_MetabolicPath_Reg"/>
</dbReference>
<dbReference type="EMBL" id="SGXC01000002">
    <property type="protein sequence ID" value="RZS80821.1"/>
    <property type="molecule type" value="Genomic_DNA"/>
</dbReference>
<evidence type="ECO:0000256" key="1">
    <source>
        <dbReference type="ARBA" id="ARBA00023015"/>
    </source>
</evidence>
<evidence type="ECO:0000256" key="2">
    <source>
        <dbReference type="ARBA" id="ARBA00023125"/>
    </source>
</evidence>
<dbReference type="InterPro" id="IPR036388">
    <property type="entry name" value="WH-like_DNA-bd_sf"/>
</dbReference>
<dbReference type="InterPro" id="IPR014757">
    <property type="entry name" value="Tscrpt_reg_IclR_C"/>
</dbReference>
<feature type="domain" description="HTH iclR-type" evidence="4">
    <location>
        <begin position="19"/>
        <end position="80"/>
    </location>
</feature>
<dbReference type="Pfam" id="PF01614">
    <property type="entry name" value="IclR_C"/>
    <property type="match status" value="1"/>
</dbReference>
<dbReference type="PANTHER" id="PTHR30136:SF33">
    <property type="entry name" value="TRANSCRIPTIONAL REGULATORY PROTEIN"/>
    <property type="match status" value="1"/>
</dbReference>
<dbReference type="InterPro" id="IPR029016">
    <property type="entry name" value="GAF-like_dom_sf"/>
</dbReference>
<feature type="domain" description="IclR-ED" evidence="5">
    <location>
        <begin position="81"/>
        <end position="263"/>
    </location>
</feature>
<dbReference type="InterPro" id="IPR005471">
    <property type="entry name" value="Tscrpt_reg_IclR_N"/>
</dbReference>
<dbReference type="SUPFAM" id="SSF46785">
    <property type="entry name" value="Winged helix' DNA-binding domain"/>
    <property type="match status" value="1"/>
</dbReference>
<keyword evidence="3" id="KW-0804">Transcription</keyword>
<keyword evidence="1" id="KW-0805">Transcription regulation</keyword>
<dbReference type="PANTHER" id="PTHR30136">
    <property type="entry name" value="HELIX-TURN-HELIX TRANSCRIPTIONAL REGULATOR, ICLR FAMILY"/>
    <property type="match status" value="1"/>
</dbReference>
<gene>
    <name evidence="6" type="ORF">EV675_3434</name>
</gene>
<reference evidence="6 7" key="1">
    <citation type="submission" date="2019-02" db="EMBL/GenBank/DDBJ databases">
        <title>Genomic Encyclopedia of Type Strains, Phase IV (KMG-IV): sequencing the most valuable type-strain genomes for metagenomic binning, comparative biology and taxonomic classification.</title>
        <authorList>
            <person name="Goeker M."/>
        </authorList>
    </citation>
    <scope>NUCLEOTIDE SEQUENCE [LARGE SCALE GENOMIC DNA]</scope>
    <source>
        <strain evidence="6 7">K24</strain>
    </source>
</reference>
<keyword evidence="2" id="KW-0238">DNA-binding</keyword>
<dbReference type="PROSITE" id="PS51077">
    <property type="entry name" value="HTH_ICLR"/>
    <property type="match status" value="1"/>
</dbReference>
<evidence type="ECO:0000259" key="5">
    <source>
        <dbReference type="PROSITE" id="PS51078"/>
    </source>
</evidence>
<sequence>MVRTRQPAPDSSQAADIQVDSLRRGLEILRLFDVRHRRLSLDDISNKLGLTRATTDKLVRTLLNHHFLQSLGNDVYQPHVACLALGRAVKRRLPTAQAARPLMLELSQRYGVHVTLTTRDRLHMLVVEHCVPSGKVRLGLTTGSRFSMVASASGRAYLWGQPEEQRRVLLAQLEDEAGAGMQRQIADTHAAFLELDRHGWCYLASPVANQTASIATPVHAGAGVEFALAAMAVGASLTEKNLRQQVAPELFAVAQRIALEKDAGR</sequence>
<dbReference type="Gene3D" id="1.10.10.10">
    <property type="entry name" value="Winged helix-like DNA-binding domain superfamily/Winged helix DNA-binding domain"/>
    <property type="match status" value="1"/>
</dbReference>
<comment type="caution">
    <text evidence="6">The sequence shown here is derived from an EMBL/GenBank/DDBJ whole genome shotgun (WGS) entry which is preliminary data.</text>
</comment>
<dbReference type="OrthoDB" id="8716667at2"/>
<dbReference type="InterPro" id="IPR036390">
    <property type="entry name" value="WH_DNA-bd_sf"/>
</dbReference>
<accession>A0A4Q7NCQ6</accession>
<protein>
    <submittedName>
        <fullName evidence="6">IclR family transcriptional regulator</fullName>
    </submittedName>
</protein>
<dbReference type="Pfam" id="PF09339">
    <property type="entry name" value="HTH_IclR"/>
    <property type="match status" value="1"/>
</dbReference>
<dbReference type="GO" id="GO:0045892">
    <property type="term" value="P:negative regulation of DNA-templated transcription"/>
    <property type="evidence" value="ECO:0007669"/>
    <property type="project" value="TreeGrafter"/>
</dbReference>
<evidence type="ECO:0000313" key="7">
    <source>
        <dbReference type="Proteomes" id="UP000292445"/>
    </source>
</evidence>
<keyword evidence="7" id="KW-1185">Reference proteome</keyword>
<evidence type="ECO:0000256" key="3">
    <source>
        <dbReference type="ARBA" id="ARBA00023163"/>
    </source>
</evidence>
<dbReference type="SMART" id="SM00346">
    <property type="entry name" value="HTH_ICLR"/>
    <property type="match status" value="1"/>
</dbReference>
<name>A0A4Q7NCQ6_9BURK</name>
<evidence type="ECO:0000259" key="4">
    <source>
        <dbReference type="PROSITE" id="PS51077"/>
    </source>
</evidence>
<dbReference type="Gene3D" id="3.30.450.40">
    <property type="match status" value="1"/>
</dbReference>
<dbReference type="GO" id="GO:0003677">
    <property type="term" value="F:DNA binding"/>
    <property type="evidence" value="ECO:0007669"/>
    <property type="project" value="UniProtKB-KW"/>
</dbReference>
<dbReference type="PROSITE" id="PS51078">
    <property type="entry name" value="ICLR_ED"/>
    <property type="match status" value="1"/>
</dbReference>
<evidence type="ECO:0000313" key="6">
    <source>
        <dbReference type="EMBL" id="RZS80821.1"/>
    </source>
</evidence>
<organism evidence="6 7">
    <name type="scientific">Pigmentiphaga kullae</name>
    <dbReference type="NCBI Taxonomy" id="151784"/>
    <lineage>
        <taxon>Bacteria</taxon>
        <taxon>Pseudomonadati</taxon>
        <taxon>Pseudomonadota</taxon>
        <taxon>Betaproteobacteria</taxon>
        <taxon>Burkholderiales</taxon>
        <taxon>Alcaligenaceae</taxon>
        <taxon>Pigmentiphaga</taxon>
    </lineage>
</organism>
<dbReference type="GO" id="GO:0003700">
    <property type="term" value="F:DNA-binding transcription factor activity"/>
    <property type="evidence" value="ECO:0007669"/>
    <property type="project" value="TreeGrafter"/>
</dbReference>
<dbReference type="RefSeq" id="WP_130358443.1">
    <property type="nucleotide sequence ID" value="NZ_SGXC01000002.1"/>
</dbReference>
<dbReference type="Proteomes" id="UP000292445">
    <property type="component" value="Unassembled WGS sequence"/>
</dbReference>
<dbReference type="AlphaFoldDB" id="A0A4Q7NCQ6"/>